<evidence type="ECO:0000313" key="4">
    <source>
        <dbReference type="EMBL" id="CAI9940829.1"/>
    </source>
</evidence>
<dbReference type="SMART" id="SM00369">
    <property type="entry name" value="LRR_TYP"/>
    <property type="match status" value="3"/>
</dbReference>
<dbReference type="InterPro" id="IPR050836">
    <property type="entry name" value="SDS22/Internalin_LRR"/>
</dbReference>
<dbReference type="PRINTS" id="PR00019">
    <property type="entry name" value="LEURICHRPT"/>
</dbReference>
<keyword evidence="2" id="KW-0677">Repeat</keyword>
<reference evidence="3" key="1">
    <citation type="submission" date="2023-06" db="EMBL/GenBank/DDBJ databases">
        <authorList>
            <person name="Kurt Z."/>
        </authorList>
    </citation>
    <scope>NUCLEOTIDE SEQUENCE</scope>
</reference>
<evidence type="ECO:0000313" key="7">
    <source>
        <dbReference type="Proteomes" id="UP001642409"/>
    </source>
</evidence>
<dbReference type="PROSITE" id="PS51450">
    <property type="entry name" value="LRR"/>
    <property type="match status" value="4"/>
</dbReference>
<reference evidence="5 7" key="2">
    <citation type="submission" date="2024-07" db="EMBL/GenBank/DDBJ databases">
        <authorList>
            <person name="Akdeniz Z."/>
        </authorList>
    </citation>
    <scope>NUCLEOTIDE SEQUENCE [LARGE SCALE GENOMIC DNA]</scope>
</reference>
<dbReference type="Gene3D" id="3.80.10.10">
    <property type="entry name" value="Ribonuclease Inhibitor"/>
    <property type="match status" value="2"/>
</dbReference>
<dbReference type="InterPro" id="IPR001611">
    <property type="entry name" value="Leu-rich_rpt"/>
</dbReference>
<dbReference type="Proteomes" id="UP001642409">
    <property type="component" value="Unassembled WGS sequence"/>
</dbReference>
<proteinExistence type="predicted"/>
<dbReference type="Pfam" id="PF13516">
    <property type="entry name" value="LRR_6"/>
    <property type="match status" value="1"/>
</dbReference>
<dbReference type="Pfam" id="PF12799">
    <property type="entry name" value="LRR_4"/>
    <property type="match status" value="1"/>
</dbReference>
<dbReference type="EMBL" id="CAXDID020000077">
    <property type="protein sequence ID" value="CAL6017130.1"/>
    <property type="molecule type" value="Genomic_DNA"/>
</dbReference>
<dbReference type="EMBL" id="CATOUU010000681">
    <property type="protein sequence ID" value="CAI9940829.1"/>
    <property type="molecule type" value="Genomic_DNA"/>
</dbReference>
<dbReference type="EMBL" id="CATOUU010000564">
    <property type="protein sequence ID" value="CAI9934385.1"/>
    <property type="molecule type" value="Genomic_DNA"/>
</dbReference>
<evidence type="ECO:0000256" key="1">
    <source>
        <dbReference type="ARBA" id="ARBA00022614"/>
    </source>
</evidence>
<dbReference type="PANTHER" id="PTHR46652">
    <property type="entry name" value="LEUCINE-RICH REPEAT AND IQ DOMAIN-CONTAINING PROTEIN 1-RELATED"/>
    <property type="match status" value="1"/>
</dbReference>
<dbReference type="InterPro" id="IPR025875">
    <property type="entry name" value="Leu-rich_rpt_4"/>
</dbReference>
<dbReference type="SMART" id="SM00365">
    <property type="entry name" value="LRR_SD22"/>
    <property type="match status" value="4"/>
</dbReference>
<evidence type="ECO:0000313" key="5">
    <source>
        <dbReference type="EMBL" id="CAL6017130.1"/>
    </source>
</evidence>
<dbReference type="InterPro" id="IPR003591">
    <property type="entry name" value="Leu-rich_rpt_typical-subtyp"/>
</dbReference>
<evidence type="ECO:0000256" key="2">
    <source>
        <dbReference type="ARBA" id="ARBA00022737"/>
    </source>
</evidence>
<accession>A0AA86PDX3</accession>
<keyword evidence="1" id="KW-0433">Leucine-rich repeat</keyword>
<dbReference type="InterPro" id="IPR032675">
    <property type="entry name" value="LRR_dom_sf"/>
</dbReference>
<dbReference type="EMBL" id="CAXDID020000088">
    <property type="protein sequence ID" value="CAL6021347.1"/>
    <property type="molecule type" value="Genomic_DNA"/>
</dbReference>
<gene>
    <name evidence="3" type="ORF">HINF_LOCUS22030</name>
    <name evidence="5" type="ORF">HINF_LOCUS25845</name>
    <name evidence="6" type="ORF">HINF_LOCUS28128</name>
    <name evidence="4" type="ORF">HINF_LOCUS28474</name>
</gene>
<dbReference type="SUPFAM" id="SSF52058">
    <property type="entry name" value="L domain-like"/>
    <property type="match status" value="1"/>
</dbReference>
<name>A0AA86PDX3_9EUKA</name>
<keyword evidence="7" id="KW-1185">Reference proteome</keyword>
<comment type="caution">
    <text evidence="3">The sequence shown here is derived from an EMBL/GenBank/DDBJ whole genome shotgun (WGS) entry which is preliminary data.</text>
</comment>
<protein>
    <submittedName>
        <fullName evidence="3">Uncharacterized protein</fullName>
    </submittedName>
</protein>
<dbReference type="PANTHER" id="PTHR46652:SF3">
    <property type="entry name" value="LEUCINE-RICH REPEAT-CONTAINING PROTEIN 9"/>
    <property type="match status" value="1"/>
</dbReference>
<evidence type="ECO:0000313" key="6">
    <source>
        <dbReference type="EMBL" id="CAL6021347.1"/>
    </source>
</evidence>
<evidence type="ECO:0000313" key="3">
    <source>
        <dbReference type="EMBL" id="CAI9934385.1"/>
    </source>
</evidence>
<organism evidence="3">
    <name type="scientific">Hexamita inflata</name>
    <dbReference type="NCBI Taxonomy" id="28002"/>
    <lineage>
        <taxon>Eukaryota</taxon>
        <taxon>Metamonada</taxon>
        <taxon>Diplomonadida</taxon>
        <taxon>Hexamitidae</taxon>
        <taxon>Hexamitinae</taxon>
        <taxon>Hexamita</taxon>
    </lineage>
</organism>
<sequence>MQPINYEIRSKEDLLNHFGSSQKLEISDSEQMENLLEINVPPKVLEDASNRNLLSFGQEFVQQTKELTFTGRKIEHIQLISFLTNLTELNLSNNKISDISTISKLKNLRILDLNSNSIEDIATLQSLPDLTHLGLFYNKFTSYTVALPNLVELSLSCNNLQDKSGLQHSPKLERLDLSWTETTDLRTIPHQLFGLKYLYLLSNNIKEISYLSNIVDLQYLNLGCNKQLQNIGPLKFCTLLIELTISTTNVSDIWPLQFMKNLNIRHGQYESCLFAPVAKLKQTRKNNSIQCMHNRRFSFVQANLIGFLEFQLKQNYQWRNTQTPPKFFKIQFFRSRTSNQR</sequence>
<dbReference type="AlphaFoldDB" id="A0AA86PDX3"/>